<protein>
    <submittedName>
        <fullName evidence="2">Uncharacterized protein</fullName>
    </submittedName>
</protein>
<proteinExistence type="predicted"/>
<reference evidence="2 3" key="1">
    <citation type="submission" date="2019-02" db="EMBL/GenBank/DDBJ databases">
        <title>Genomic Encyclopedia of Archaeal and Bacterial Type Strains, Phase II (KMG-II): from individual species to whole genera.</title>
        <authorList>
            <person name="Goeker M."/>
        </authorList>
    </citation>
    <scope>NUCLEOTIDE SEQUENCE [LARGE SCALE GENOMIC DNA]</scope>
    <source>
        <strain evidence="2 3">DSM 18101</strain>
    </source>
</reference>
<accession>A0A4V2G4T3</accession>
<dbReference type="EMBL" id="SHKW01000001">
    <property type="protein sequence ID" value="RZU42156.1"/>
    <property type="molecule type" value="Genomic_DNA"/>
</dbReference>
<comment type="caution">
    <text evidence="2">The sequence shown here is derived from an EMBL/GenBank/DDBJ whole genome shotgun (WGS) entry which is preliminary data.</text>
</comment>
<keyword evidence="3" id="KW-1185">Reference proteome</keyword>
<sequence length="139" mass="14734">MSEARTSRHWGRSIFAVVVGIVVGAALSLGVDEILHLAGVYPPWGRAMSDGLFALATAYRLVFSVLGCYLIARLAPAHPMQHALVGGAIGLVVSVVGAVSTWNMDIGPHWYSVLLAVTALPCAWLGGRLWIGQTKERAA</sequence>
<feature type="transmembrane region" description="Helical" evidence="1">
    <location>
        <begin position="84"/>
        <end position="104"/>
    </location>
</feature>
<dbReference type="OrthoDB" id="343256at2"/>
<evidence type="ECO:0000313" key="3">
    <source>
        <dbReference type="Proteomes" id="UP000292958"/>
    </source>
</evidence>
<evidence type="ECO:0000313" key="2">
    <source>
        <dbReference type="EMBL" id="RZU42156.1"/>
    </source>
</evidence>
<gene>
    <name evidence="2" type="ORF">BDD14_3703</name>
</gene>
<keyword evidence="1" id="KW-1133">Transmembrane helix</keyword>
<name>A0A4V2G4T3_9BACT</name>
<feature type="transmembrane region" description="Helical" evidence="1">
    <location>
        <begin position="110"/>
        <end position="131"/>
    </location>
</feature>
<keyword evidence="1" id="KW-0472">Membrane</keyword>
<organism evidence="2 3">
    <name type="scientific">Edaphobacter modestus</name>
    <dbReference type="NCBI Taxonomy" id="388466"/>
    <lineage>
        <taxon>Bacteria</taxon>
        <taxon>Pseudomonadati</taxon>
        <taxon>Acidobacteriota</taxon>
        <taxon>Terriglobia</taxon>
        <taxon>Terriglobales</taxon>
        <taxon>Acidobacteriaceae</taxon>
        <taxon>Edaphobacter</taxon>
    </lineage>
</organism>
<keyword evidence="1" id="KW-0812">Transmembrane</keyword>
<feature type="transmembrane region" description="Helical" evidence="1">
    <location>
        <begin position="51"/>
        <end position="72"/>
    </location>
</feature>
<dbReference type="RefSeq" id="WP_130419950.1">
    <property type="nucleotide sequence ID" value="NZ_SHKW01000001.1"/>
</dbReference>
<evidence type="ECO:0000256" key="1">
    <source>
        <dbReference type="SAM" id="Phobius"/>
    </source>
</evidence>
<dbReference type="AlphaFoldDB" id="A0A4V2G4T3"/>
<feature type="transmembrane region" description="Helical" evidence="1">
    <location>
        <begin position="12"/>
        <end position="31"/>
    </location>
</feature>
<dbReference type="Proteomes" id="UP000292958">
    <property type="component" value="Unassembled WGS sequence"/>
</dbReference>